<reference evidence="5 6" key="1">
    <citation type="submission" date="2024-10" db="EMBL/GenBank/DDBJ databases">
        <title>The Natural Products Discovery Center: Release of the First 8490 Sequenced Strains for Exploring Actinobacteria Biosynthetic Diversity.</title>
        <authorList>
            <person name="Kalkreuter E."/>
            <person name="Kautsar S.A."/>
            <person name="Yang D."/>
            <person name="Bader C.D."/>
            <person name="Teijaro C.N."/>
            <person name="Fluegel L."/>
            <person name="Davis C.M."/>
            <person name="Simpson J.R."/>
            <person name="Lauterbach L."/>
            <person name="Steele A.D."/>
            <person name="Gui C."/>
            <person name="Meng S."/>
            <person name="Li G."/>
            <person name="Viehrig K."/>
            <person name="Ye F."/>
            <person name="Su P."/>
            <person name="Kiefer A.F."/>
            <person name="Nichols A."/>
            <person name="Cepeda A.J."/>
            <person name="Yan W."/>
            <person name="Fan B."/>
            <person name="Jiang Y."/>
            <person name="Adhikari A."/>
            <person name="Zheng C.-J."/>
            <person name="Schuster L."/>
            <person name="Cowan T.M."/>
            <person name="Smanski M.J."/>
            <person name="Chevrette M.G."/>
            <person name="De Carvalho L.P.S."/>
            <person name="Shen B."/>
        </authorList>
    </citation>
    <scope>NUCLEOTIDE SEQUENCE [LARGE SCALE GENOMIC DNA]</scope>
    <source>
        <strain evidence="5 6">NPDC018013</strain>
    </source>
</reference>
<feature type="compositionally biased region" description="Low complexity" evidence="3">
    <location>
        <begin position="340"/>
        <end position="355"/>
    </location>
</feature>
<keyword evidence="6" id="KW-1185">Reference proteome</keyword>
<feature type="domain" description="HTH araC/xylS-type" evidence="4">
    <location>
        <begin position="234"/>
        <end position="332"/>
    </location>
</feature>
<dbReference type="PANTHER" id="PTHR43130">
    <property type="entry name" value="ARAC-FAMILY TRANSCRIPTIONAL REGULATOR"/>
    <property type="match status" value="1"/>
</dbReference>
<feature type="region of interest" description="Disordered" evidence="3">
    <location>
        <begin position="328"/>
        <end position="369"/>
    </location>
</feature>
<gene>
    <name evidence="5" type="ORF">ACH4GP_17740</name>
</gene>
<dbReference type="PROSITE" id="PS01124">
    <property type="entry name" value="HTH_ARAC_FAMILY_2"/>
    <property type="match status" value="1"/>
</dbReference>
<proteinExistence type="predicted"/>
<evidence type="ECO:0000256" key="2">
    <source>
        <dbReference type="ARBA" id="ARBA00023163"/>
    </source>
</evidence>
<dbReference type="Pfam" id="PF01965">
    <property type="entry name" value="DJ-1_PfpI"/>
    <property type="match status" value="1"/>
</dbReference>
<dbReference type="SUPFAM" id="SSF46689">
    <property type="entry name" value="Homeodomain-like"/>
    <property type="match status" value="2"/>
</dbReference>
<evidence type="ECO:0000313" key="6">
    <source>
        <dbReference type="Proteomes" id="UP001610990"/>
    </source>
</evidence>
<keyword evidence="1" id="KW-0805">Transcription regulation</keyword>
<dbReference type="Pfam" id="PF12833">
    <property type="entry name" value="HTH_18"/>
    <property type="match status" value="1"/>
</dbReference>
<dbReference type="SUPFAM" id="SSF52317">
    <property type="entry name" value="Class I glutamine amidotransferase-like"/>
    <property type="match status" value="1"/>
</dbReference>
<dbReference type="RefSeq" id="WP_397673219.1">
    <property type="nucleotide sequence ID" value="NZ_JBIRGH010000009.1"/>
</dbReference>
<feature type="compositionally biased region" description="Polar residues" evidence="3">
    <location>
        <begin position="356"/>
        <end position="369"/>
    </location>
</feature>
<organism evidence="5 6">
    <name type="scientific">Streptomyces celluloflavus</name>
    <dbReference type="NCBI Taxonomy" id="58344"/>
    <lineage>
        <taxon>Bacteria</taxon>
        <taxon>Bacillati</taxon>
        <taxon>Actinomycetota</taxon>
        <taxon>Actinomycetes</taxon>
        <taxon>Kitasatosporales</taxon>
        <taxon>Streptomycetaceae</taxon>
        <taxon>Streptomyces</taxon>
    </lineage>
</organism>
<sequence>MSTPRHRVVIAVFPGVDALDVTGPVEVFAMAGQVLGGRRPGYDVRILAHRAEPVDTFSGVRLGVDGTFADHTGTIDTLLIPGRMDIGPEGPVPRIDHEVVAWLRETAPQAGRVAAVCAGTHVAAAAGLLDGHRATTHWATAQLLAAEHPEVTVDPDPIFIRSGRIWTGAGITSSMDLALALVADDHGDEAALEVARIMVMYLQRPGGQSQFSVQLSHQQAGRGAARADVRTDVRALRLWIGDHLAEDLSVPVLAARMNMSERHFSRVFHRETGSTPGAFVERLRLEAARRLLERTDRPPAGIAAATGLRSVETFYRVFRDRLGTSPAEYRRRFRTDTQEKNTVQNTTTQENTVQNPVPNTAQNTTGTAS</sequence>
<evidence type="ECO:0000313" key="5">
    <source>
        <dbReference type="EMBL" id="MFH8586228.1"/>
    </source>
</evidence>
<evidence type="ECO:0000256" key="3">
    <source>
        <dbReference type="SAM" id="MobiDB-lite"/>
    </source>
</evidence>
<protein>
    <submittedName>
        <fullName evidence="5">GlxA family transcriptional regulator</fullName>
    </submittedName>
</protein>
<dbReference type="Proteomes" id="UP001610990">
    <property type="component" value="Unassembled WGS sequence"/>
</dbReference>
<feature type="compositionally biased region" description="Basic and acidic residues" evidence="3">
    <location>
        <begin position="328"/>
        <end position="339"/>
    </location>
</feature>
<evidence type="ECO:0000256" key="1">
    <source>
        <dbReference type="ARBA" id="ARBA00023015"/>
    </source>
</evidence>
<dbReference type="InterPro" id="IPR009057">
    <property type="entry name" value="Homeodomain-like_sf"/>
</dbReference>
<dbReference type="InterPro" id="IPR018060">
    <property type="entry name" value="HTH_AraC"/>
</dbReference>
<keyword evidence="2" id="KW-0804">Transcription</keyword>
<dbReference type="Gene3D" id="1.10.10.60">
    <property type="entry name" value="Homeodomain-like"/>
    <property type="match status" value="1"/>
</dbReference>
<dbReference type="InterPro" id="IPR029062">
    <property type="entry name" value="Class_I_gatase-like"/>
</dbReference>
<dbReference type="PANTHER" id="PTHR43130:SF3">
    <property type="entry name" value="HTH-TYPE TRANSCRIPTIONAL REGULATOR RV1931C"/>
    <property type="match status" value="1"/>
</dbReference>
<dbReference type="InterPro" id="IPR002818">
    <property type="entry name" value="DJ-1/PfpI"/>
</dbReference>
<dbReference type="SMART" id="SM00342">
    <property type="entry name" value="HTH_ARAC"/>
    <property type="match status" value="1"/>
</dbReference>
<dbReference type="EMBL" id="JBIRGH010000009">
    <property type="protein sequence ID" value="MFH8586228.1"/>
    <property type="molecule type" value="Genomic_DNA"/>
</dbReference>
<dbReference type="Gene3D" id="3.40.50.880">
    <property type="match status" value="1"/>
</dbReference>
<evidence type="ECO:0000259" key="4">
    <source>
        <dbReference type="PROSITE" id="PS01124"/>
    </source>
</evidence>
<name>A0ABW7RFF5_9ACTN</name>
<comment type="caution">
    <text evidence="5">The sequence shown here is derived from an EMBL/GenBank/DDBJ whole genome shotgun (WGS) entry which is preliminary data.</text>
</comment>
<dbReference type="InterPro" id="IPR052158">
    <property type="entry name" value="INH-QAR"/>
</dbReference>
<dbReference type="CDD" id="cd03137">
    <property type="entry name" value="GATase1_AraC_1"/>
    <property type="match status" value="1"/>
</dbReference>
<accession>A0ABW7RFF5</accession>